<dbReference type="STRING" id="553469.SAMN04487947_0406"/>
<dbReference type="RefSeq" id="WP_089804119.1">
    <property type="nucleotide sequence ID" value="NZ_FOYT01000001.1"/>
</dbReference>
<dbReference type="InterPro" id="IPR036388">
    <property type="entry name" value="WH-like_DNA-bd_sf"/>
</dbReference>
<dbReference type="Pfam" id="PF12840">
    <property type="entry name" value="HTH_20"/>
    <property type="match status" value="1"/>
</dbReference>
<proteinExistence type="predicted"/>
<dbReference type="InterPro" id="IPR056525">
    <property type="entry name" value="HVO_1552_C"/>
</dbReference>
<feature type="domain" description="HTH arsR-type" evidence="3">
    <location>
        <begin position="31"/>
        <end position="111"/>
    </location>
</feature>
<dbReference type="SMART" id="SM00418">
    <property type="entry name" value="HTH_ARSR"/>
    <property type="match status" value="1"/>
</dbReference>
<feature type="compositionally biased region" description="Polar residues" evidence="1">
    <location>
        <begin position="250"/>
        <end position="259"/>
    </location>
</feature>
<dbReference type="InterPro" id="IPR036390">
    <property type="entry name" value="WH_DNA-bd_sf"/>
</dbReference>
<dbReference type="GO" id="GO:0003700">
    <property type="term" value="F:DNA-binding transcription factor activity"/>
    <property type="evidence" value="ECO:0007669"/>
    <property type="project" value="InterPro"/>
</dbReference>
<evidence type="ECO:0000256" key="2">
    <source>
        <dbReference type="SAM" id="Phobius"/>
    </source>
</evidence>
<dbReference type="InterPro" id="IPR011991">
    <property type="entry name" value="ArsR-like_HTH"/>
</dbReference>
<feature type="region of interest" description="Disordered" evidence="1">
    <location>
        <begin position="250"/>
        <end position="269"/>
    </location>
</feature>
<dbReference type="InterPro" id="IPR001845">
    <property type="entry name" value="HTH_ArsR_DNA-bd_dom"/>
</dbReference>
<dbReference type="Proteomes" id="UP000198531">
    <property type="component" value="Unassembled WGS sequence"/>
</dbReference>
<keyword evidence="2" id="KW-1133">Transmembrane helix</keyword>
<organism evidence="4 5">
    <name type="scientific">Halogeometricum rufum</name>
    <dbReference type="NCBI Taxonomy" id="553469"/>
    <lineage>
        <taxon>Archaea</taxon>
        <taxon>Methanobacteriati</taxon>
        <taxon>Methanobacteriota</taxon>
        <taxon>Stenosarchaea group</taxon>
        <taxon>Halobacteria</taxon>
        <taxon>Halobacteriales</taxon>
        <taxon>Haloferacaceae</taxon>
        <taxon>Halogeometricum</taxon>
    </lineage>
</organism>
<dbReference type="SUPFAM" id="SSF46785">
    <property type="entry name" value="Winged helix' DNA-binding domain"/>
    <property type="match status" value="1"/>
</dbReference>
<feature type="compositionally biased region" description="Gly residues" evidence="1">
    <location>
        <begin position="208"/>
        <end position="218"/>
    </location>
</feature>
<dbReference type="GO" id="GO:0003677">
    <property type="term" value="F:DNA binding"/>
    <property type="evidence" value="ECO:0007669"/>
    <property type="project" value="UniProtKB-KW"/>
</dbReference>
<feature type="compositionally biased region" description="Low complexity" evidence="1">
    <location>
        <begin position="166"/>
        <end position="207"/>
    </location>
</feature>
<keyword evidence="2" id="KW-0472">Membrane</keyword>
<keyword evidence="2" id="KW-0812">Transmembrane</keyword>
<dbReference type="OrthoDB" id="11368at2157"/>
<gene>
    <name evidence="4" type="ORF">SAMN04487947_0406</name>
</gene>
<name>A0A1I6G1J0_9EURY</name>
<feature type="transmembrane region" description="Helical" evidence="2">
    <location>
        <begin position="311"/>
        <end position="329"/>
    </location>
</feature>
<keyword evidence="5" id="KW-1185">Reference proteome</keyword>
<evidence type="ECO:0000313" key="5">
    <source>
        <dbReference type="Proteomes" id="UP000198531"/>
    </source>
</evidence>
<sequence length="331" mass="32911">MADILPTRPDPPSEEDKEPRVVGLDSDEVSDLLSAISSETARTMLSALHDEPATPSELADRVDTSIQNAQYHLGKLEDADLIEPGGTAYSEKGREMTVYTPADRALVVVAGGEDDTSGLQSVLAQLLGGLGVVALGSVVVERLTRTGAGPDVSLAETGGDGGAAGGAANATAATATAEPTAEPTATAAETPAPTAEPTATAEPAGTPTGTGDGGGGGFNIAEATETATPQATGTEAAGDATVTESARTITESAATETPQATGAPTAEPTVTAAAEATRTATEAVRTTAETTVLSGGDPGVTSVAALSPGELFFLGGVVTLVFTTAYWWLRS</sequence>
<dbReference type="Gene3D" id="1.10.10.10">
    <property type="entry name" value="Winged helix-like DNA-binding domain superfamily/Winged helix DNA-binding domain"/>
    <property type="match status" value="1"/>
</dbReference>
<reference evidence="5" key="1">
    <citation type="submission" date="2016-10" db="EMBL/GenBank/DDBJ databases">
        <authorList>
            <person name="Varghese N."/>
            <person name="Submissions S."/>
        </authorList>
    </citation>
    <scope>NUCLEOTIDE SEQUENCE [LARGE SCALE GENOMIC DNA]</scope>
    <source>
        <strain evidence="5">CGMCC 1.7736</strain>
    </source>
</reference>
<accession>A0A1I6G1J0</accession>
<dbReference type="AlphaFoldDB" id="A0A1I6G1J0"/>
<feature type="region of interest" description="Disordered" evidence="1">
    <location>
        <begin position="149"/>
        <end position="221"/>
    </location>
</feature>
<feature type="region of interest" description="Disordered" evidence="1">
    <location>
        <begin position="1"/>
        <end position="28"/>
    </location>
</feature>
<keyword evidence="4" id="KW-0238">DNA-binding</keyword>
<evidence type="ECO:0000259" key="3">
    <source>
        <dbReference type="SMART" id="SM00418"/>
    </source>
</evidence>
<evidence type="ECO:0000313" key="4">
    <source>
        <dbReference type="EMBL" id="SFR36011.1"/>
    </source>
</evidence>
<dbReference type="Pfam" id="PF24267">
    <property type="entry name" value="HVO_1552_C"/>
    <property type="match status" value="1"/>
</dbReference>
<dbReference type="CDD" id="cd00090">
    <property type="entry name" value="HTH_ARSR"/>
    <property type="match status" value="1"/>
</dbReference>
<evidence type="ECO:0000256" key="1">
    <source>
        <dbReference type="SAM" id="MobiDB-lite"/>
    </source>
</evidence>
<protein>
    <submittedName>
        <fullName evidence="4">DNA-binding transcriptional regulator, ArsR family</fullName>
    </submittedName>
</protein>
<dbReference type="EMBL" id="FOYT01000001">
    <property type="protein sequence ID" value="SFR36011.1"/>
    <property type="molecule type" value="Genomic_DNA"/>
</dbReference>
<feature type="compositionally biased region" description="Low complexity" evidence="1">
    <location>
        <begin position="260"/>
        <end position="269"/>
    </location>
</feature>